<proteinExistence type="predicted"/>
<sequence>MTIPDFDIGGTLPAFIGSDPTKPALRSPYRSTIQNFVERFVTSPQRARLVLGLNRYREHLFRGGFVVGSQWIDGSFVEDIEKVRGRPPNDIDLVTLFRRPIRYANDGLRWNTDYENELHFKFFDPRSNKANYSCDSYSLDLDADASYLVHWSSYWLGLFSEQRGSARRKGIVEIPLPLDAMEFQNIEAMVRGRFDV</sequence>
<accession>A0ABS9NVX7</accession>
<comment type="caution">
    <text evidence="1">The sequence shown here is derived from an EMBL/GenBank/DDBJ whole genome shotgun (WGS) entry which is preliminary data.</text>
</comment>
<organism evidence="1 2">
    <name type="scientific">Ruegeria alba</name>
    <dbReference type="NCBI Taxonomy" id="2916756"/>
    <lineage>
        <taxon>Bacteria</taxon>
        <taxon>Pseudomonadati</taxon>
        <taxon>Pseudomonadota</taxon>
        <taxon>Alphaproteobacteria</taxon>
        <taxon>Rhodobacterales</taxon>
        <taxon>Roseobacteraceae</taxon>
        <taxon>Ruegeria</taxon>
    </lineage>
</organism>
<evidence type="ECO:0008006" key="3">
    <source>
        <dbReference type="Google" id="ProtNLM"/>
    </source>
</evidence>
<protein>
    <recommendedName>
        <fullName evidence="3">LicD family protein</fullName>
    </recommendedName>
</protein>
<evidence type="ECO:0000313" key="1">
    <source>
        <dbReference type="EMBL" id="MCG6558371.1"/>
    </source>
</evidence>
<dbReference type="EMBL" id="JAKOEM010000006">
    <property type="protein sequence ID" value="MCG6558371.1"/>
    <property type="molecule type" value="Genomic_DNA"/>
</dbReference>
<gene>
    <name evidence="1" type="ORF">MB818_09190</name>
</gene>
<dbReference type="Proteomes" id="UP001165279">
    <property type="component" value="Unassembled WGS sequence"/>
</dbReference>
<dbReference type="RefSeq" id="WP_238904872.1">
    <property type="nucleotide sequence ID" value="NZ_JAKOEM010000006.1"/>
</dbReference>
<evidence type="ECO:0000313" key="2">
    <source>
        <dbReference type="Proteomes" id="UP001165279"/>
    </source>
</evidence>
<dbReference type="InterPro" id="IPR053860">
    <property type="entry name" value="DUF6932"/>
</dbReference>
<dbReference type="Pfam" id="PF22014">
    <property type="entry name" value="DUF6932"/>
    <property type="match status" value="1"/>
</dbReference>
<name>A0ABS9NVX7_9RHOB</name>
<reference evidence="1" key="1">
    <citation type="submission" date="2022-02" db="EMBL/GenBank/DDBJ databases">
        <title>The genome sequence of Ruegeria sp. 1NDH52C.</title>
        <authorList>
            <person name="Du J."/>
        </authorList>
    </citation>
    <scope>NUCLEOTIDE SEQUENCE</scope>
    <source>
        <strain evidence="1">1NDH52C</strain>
    </source>
</reference>
<keyword evidence="2" id="KW-1185">Reference proteome</keyword>